<keyword evidence="2" id="KW-0479">Metal-binding</keyword>
<accession>A0A835Z4F1</accession>
<sequence>MPARARSTAEPGVLEVLCAQRLLPKAAWDLNRCMRGTLRPATEVRICSDNMMLLPSIFNFKRVRRVELEHVLDDPLLSVSWPTSLEYLSIEGNAELRDIHLPPGLAVEELRVFVDDSRDREGAAWIERVLGSLRAGVLKTFRVRAAKFKTLATVPLPAGILQLELAHACMGSDGDPDDHPPFDKVKVPDSVTELFLDGISLQNVKVPSALNSLDMSCSGVFSSLPDQAFGEMTGDHPSLSWSGLSLAATEVDWDYAPSNINQLTGASITLPGSESAIYAENNDMTIGKVYRKALYIEYTDATFTKVKPTPENMGFLGPFMRAEVGDTIELTFKNNAGAGFTPPLQFSVHPHGVKYTKANEGAHYQFEVNGSGSVNPGATYVYRWDVPERSGPAAADGNAVMWAYHSHHDERDGDAIMWAYHSHHDEPKDTYSGLSGPLIIYRAGTLDPKTNRPLDVDREFVILFQVTNENDSHYLDVNCAKFGCNPALVNADPAGFAESNLMHNINGRFFGNLNGLDMYVGERIRWFVAAFGTEVDLHTAHFHGNTLTMDNHRTDVVDLLPATFRTLIMQPDAEGKWLIHCHVNDHIKAGMLAYYNVNPRPTGLRGSTAPY</sequence>
<dbReference type="InterPro" id="IPR011707">
    <property type="entry name" value="Cu-oxidase-like_N"/>
</dbReference>
<comment type="similarity">
    <text evidence="1">Belongs to the multicopper oxidase family.</text>
</comment>
<dbReference type="InterPro" id="IPR033138">
    <property type="entry name" value="Cu_oxidase_CS"/>
</dbReference>
<evidence type="ECO:0000259" key="5">
    <source>
        <dbReference type="Pfam" id="PF07732"/>
    </source>
</evidence>
<gene>
    <name evidence="6" type="ORF">JKP88DRAFT_288648</name>
</gene>
<dbReference type="EMBL" id="JAFCMP010000108">
    <property type="protein sequence ID" value="KAG5186631.1"/>
    <property type="molecule type" value="Genomic_DNA"/>
</dbReference>
<dbReference type="OrthoDB" id="2121828at2759"/>
<keyword evidence="3" id="KW-0560">Oxidoreductase</keyword>
<dbReference type="Gene3D" id="2.60.40.420">
    <property type="entry name" value="Cupredoxins - blue copper proteins"/>
    <property type="match status" value="2"/>
</dbReference>
<dbReference type="InterPro" id="IPR011706">
    <property type="entry name" value="Cu-oxidase_C"/>
</dbReference>
<protein>
    <submittedName>
        <fullName evidence="6">Cupredoxin</fullName>
    </submittedName>
</protein>
<name>A0A835Z4F1_9STRA</name>
<feature type="domain" description="Plastocyanin-like" evidence="5">
    <location>
        <begin position="312"/>
        <end position="391"/>
    </location>
</feature>
<dbReference type="PANTHER" id="PTHR11709">
    <property type="entry name" value="MULTI-COPPER OXIDASE"/>
    <property type="match status" value="1"/>
</dbReference>
<dbReference type="Pfam" id="PF07731">
    <property type="entry name" value="Cu-oxidase_2"/>
    <property type="match status" value="1"/>
</dbReference>
<evidence type="ECO:0000313" key="7">
    <source>
        <dbReference type="Proteomes" id="UP000664859"/>
    </source>
</evidence>
<dbReference type="AlphaFoldDB" id="A0A835Z4F1"/>
<dbReference type="InterPro" id="IPR002355">
    <property type="entry name" value="Cu_oxidase_Cu_BS"/>
</dbReference>
<evidence type="ECO:0000259" key="4">
    <source>
        <dbReference type="Pfam" id="PF07731"/>
    </source>
</evidence>
<evidence type="ECO:0000256" key="1">
    <source>
        <dbReference type="ARBA" id="ARBA00010609"/>
    </source>
</evidence>
<organism evidence="6 7">
    <name type="scientific">Tribonema minus</name>
    <dbReference type="NCBI Taxonomy" id="303371"/>
    <lineage>
        <taxon>Eukaryota</taxon>
        <taxon>Sar</taxon>
        <taxon>Stramenopiles</taxon>
        <taxon>Ochrophyta</taxon>
        <taxon>PX clade</taxon>
        <taxon>Xanthophyceae</taxon>
        <taxon>Tribonematales</taxon>
        <taxon>Tribonemataceae</taxon>
        <taxon>Tribonema</taxon>
    </lineage>
</organism>
<dbReference type="InterPro" id="IPR045087">
    <property type="entry name" value="Cu-oxidase_fam"/>
</dbReference>
<reference evidence="6" key="1">
    <citation type="submission" date="2021-02" db="EMBL/GenBank/DDBJ databases">
        <title>First Annotated Genome of the Yellow-green Alga Tribonema minus.</title>
        <authorList>
            <person name="Mahan K.M."/>
        </authorList>
    </citation>
    <scope>NUCLEOTIDE SEQUENCE</scope>
    <source>
        <strain evidence="6">UTEX B ZZ1240</strain>
    </source>
</reference>
<dbReference type="PANTHER" id="PTHR11709:SF486">
    <property type="entry name" value="MULTICOPPER OXIDASE"/>
    <property type="match status" value="1"/>
</dbReference>
<comment type="caution">
    <text evidence="6">The sequence shown here is derived from an EMBL/GenBank/DDBJ whole genome shotgun (WGS) entry which is preliminary data.</text>
</comment>
<dbReference type="Pfam" id="PF07732">
    <property type="entry name" value="Cu-oxidase_3"/>
    <property type="match status" value="1"/>
</dbReference>
<feature type="domain" description="Plastocyanin-like" evidence="4">
    <location>
        <begin position="502"/>
        <end position="599"/>
    </location>
</feature>
<evidence type="ECO:0000256" key="2">
    <source>
        <dbReference type="ARBA" id="ARBA00022723"/>
    </source>
</evidence>
<keyword evidence="7" id="KW-1185">Reference proteome</keyword>
<evidence type="ECO:0000256" key="3">
    <source>
        <dbReference type="ARBA" id="ARBA00023002"/>
    </source>
</evidence>
<dbReference type="GO" id="GO:0016491">
    <property type="term" value="F:oxidoreductase activity"/>
    <property type="evidence" value="ECO:0007669"/>
    <property type="project" value="UniProtKB-KW"/>
</dbReference>
<dbReference type="InterPro" id="IPR008972">
    <property type="entry name" value="Cupredoxin"/>
</dbReference>
<dbReference type="SUPFAM" id="SSF49503">
    <property type="entry name" value="Cupredoxins"/>
    <property type="match status" value="3"/>
</dbReference>
<proteinExistence type="inferred from homology"/>
<evidence type="ECO:0000313" key="6">
    <source>
        <dbReference type="EMBL" id="KAG5186631.1"/>
    </source>
</evidence>
<dbReference type="Proteomes" id="UP000664859">
    <property type="component" value="Unassembled WGS sequence"/>
</dbReference>
<dbReference type="PROSITE" id="PS00079">
    <property type="entry name" value="MULTICOPPER_OXIDASE1"/>
    <property type="match status" value="1"/>
</dbReference>
<dbReference type="PROSITE" id="PS00080">
    <property type="entry name" value="MULTICOPPER_OXIDASE2"/>
    <property type="match status" value="1"/>
</dbReference>
<dbReference type="GO" id="GO:0005507">
    <property type="term" value="F:copper ion binding"/>
    <property type="evidence" value="ECO:0007669"/>
    <property type="project" value="InterPro"/>
</dbReference>